<evidence type="ECO:0000313" key="3">
    <source>
        <dbReference type="Proteomes" id="UP000316426"/>
    </source>
</evidence>
<feature type="region of interest" description="Disordered" evidence="1">
    <location>
        <begin position="135"/>
        <end position="155"/>
    </location>
</feature>
<dbReference type="Proteomes" id="UP000316426">
    <property type="component" value="Chromosome"/>
</dbReference>
<reference evidence="2 3" key="1">
    <citation type="submission" date="2019-02" db="EMBL/GenBank/DDBJ databases">
        <title>Deep-cultivation of Planctomycetes and their phenomic and genomic characterization uncovers novel biology.</title>
        <authorList>
            <person name="Wiegand S."/>
            <person name="Jogler M."/>
            <person name="Boedeker C."/>
            <person name="Pinto D."/>
            <person name="Vollmers J."/>
            <person name="Rivas-Marin E."/>
            <person name="Kohn T."/>
            <person name="Peeters S.H."/>
            <person name="Heuer A."/>
            <person name="Rast P."/>
            <person name="Oberbeckmann S."/>
            <person name="Bunk B."/>
            <person name="Jeske O."/>
            <person name="Meyerdierks A."/>
            <person name="Storesund J.E."/>
            <person name="Kallscheuer N."/>
            <person name="Luecker S."/>
            <person name="Lage O.M."/>
            <person name="Pohl T."/>
            <person name="Merkel B.J."/>
            <person name="Hornburger P."/>
            <person name="Mueller R.-W."/>
            <person name="Bruemmer F."/>
            <person name="Labrenz M."/>
            <person name="Spormann A.M."/>
            <person name="Op den Camp H."/>
            <person name="Overmann J."/>
            <person name="Amann R."/>
            <person name="Jetten M.S.M."/>
            <person name="Mascher T."/>
            <person name="Medema M.H."/>
            <person name="Devos D.P."/>
            <person name="Kaster A.-K."/>
            <person name="Ovreas L."/>
            <person name="Rohde M."/>
            <person name="Galperin M.Y."/>
            <person name="Jogler C."/>
        </authorList>
    </citation>
    <scope>NUCLEOTIDE SEQUENCE [LARGE SCALE GENOMIC DNA]</scope>
    <source>
        <strain evidence="2 3">Spa11</strain>
    </source>
</reference>
<evidence type="ECO:0000256" key="1">
    <source>
        <dbReference type="SAM" id="MobiDB-lite"/>
    </source>
</evidence>
<gene>
    <name evidence="2" type="ORF">Spa11_41860</name>
</gene>
<dbReference type="RefSeq" id="WP_145116226.1">
    <property type="nucleotide sequence ID" value="NZ_CP036349.1"/>
</dbReference>
<sequence>MPRRPAPEPAAPRRRRWLVIAVVGLVLATLAGPTLLSFTPIPLSFIAGALPAEAGRLGARSASLSWMGPVAVGGIELRDPQGNVIFAADRVELAGGLLGLTGGKSAPLNVRVENPRVDLAIGPSGTNFDTVIQSLQKNDPDDDADPNDQSPSVQRPLNIHVIGAAARITDVTTRAQWVVDDVNLNLVDPARGIDAIELTAAGKLSAVTAPGAAAPPRGEFSVRLGEAAEGGRLARVQVKGVPLSLVDPFLQRADPTAAITGWISLDGDAAWQPKPGALASSTRPADVVRALTSGNVRSAGALQLRDVEFRGAATQGGPVRLATVDGPWRLAAAGEAIAIQQLDLTSEVGNVAVIGAVTPDEADRWATGVAMAPRDLRLASRIDLERLAAVAPQLVRLQQDARVDKGRVDFTATCKNGNVSAQLATGELAGVAGGRRVEWREPLDVRITAQQEVPTAGLAGWALQSFKAASTFFKAEASGDATRLEGEATFDLDRLADEIAPLVDLGDTRLAGAGEANFAIDRNEATRRWRLTGHGAVKDLFVGTQAAPLAQEPSLDVTAELVGSLDRLTAPPVGAIDLTAGDDVLVVTLPDSAGAAAQPFKVRLTGDAARWLRRAAVASPQIPLPESIDLAGAVEFTATGKTGALGGVLDQFTLSTKDLGLDTASLSGPRFRFQNERFEAKGSAVWDNRSREIRVPLGQLISSVASAEVTEVLIALDNPAASRGVAEFKVDLTRLDAWMPPREGPARYAASGLIGGKANLRGVPEGLQVVVNARGQRLTLVDRNPPATSGNAAAGPKQVWAEPQMKIDADVMVTPLAAQGAQPASYAVDVRDARVQAQSLSGSFGGRIADLVAMRGVEMGGGIDYDLEKLTPMLWPYVGDGVRLVGRDRVTFRVTTDESAPAGAAPISKLKARFEAPWQSADLYGLPVGGGRLGATLQRGLVQVDPLDVAVGEGRLTATAALTLDPPPETLALKPGPLVTNVAVSQQVSDRLLKYIAPVMADATRSEGKFSMSLSDFAMPLSQPTTGPPKGRAAGVLTIHQVRVLPSPAVAEWLTMARQIAKMAKEGVAAAPQTSDSPLVTIDNSQIEFQMVDGRVYHRGLQFAVGDALVQSSGSVGVDETLDLVIAIPILDEWVDRRPTYLGRMRGQAIRIPVQGTLSRPKINRDALTQLSSQLLESAAAGAIEGGLNKLLEKLKSR</sequence>
<dbReference type="EMBL" id="CP036349">
    <property type="protein sequence ID" value="QDV75963.1"/>
    <property type="molecule type" value="Genomic_DNA"/>
</dbReference>
<keyword evidence="3" id="KW-1185">Reference proteome</keyword>
<dbReference type="AlphaFoldDB" id="A0A518KDT8"/>
<name>A0A518KDT8_9BACT</name>
<protein>
    <recommendedName>
        <fullName evidence="4">AsmA-like C-terminal domain-containing protein</fullName>
    </recommendedName>
</protein>
<evidence type="ECO:0008006" key="4">
    <source>
        <dbReference type="Google" id="ProtNLM"/>
    </source>
</evidence>
<evidence type="ECO:0000313" key="2">
    <source>
        <dbReference type="EMBL" id="QDV75963.1"/>
    </source>
</evidence>
<proteinExistence type="predicted"/>
<organism evidence="2 3">
    <name type="scientific">Botrimarina mediterranea</name>
    <dbReference type="NCBI Taxonomy" id="2528022"/>
    <lineage>
        <taxon>Bacteria</taxon>
        <taxon>Pseudomonadati</taxon>
        <taxon>Planctomycetota</taxon>
        <taxon>Planctomycetia</taxon>
        <taxon>Pirellulales</taxon>
        <taxon>Lacipirellulaceae</taxon>
        <taxon>Botrimarina</taxon>
    </lineage>
</organism>
<accession>A0A518KDT8</accession>
<dbReference type="KEGG" id="bmei:Spa11_41860"/>